<gene>
    <name evidence="4" type="ORF">FKZ61_18530</name>
</gene>
<accession>A0A540VBE3</accession>
<sequence>MQEVTCFRCGHVAYVTPDASNCPSCGQDLQQLIPPEFVSGYFYERASHIATGGNWQAALAEVERGLVLVDSAELRLLAAILAKRLGRFEQMRRHVAAIPVDDSLRPEAEWLIRSHQEEQRLRRAGARRVRPGSRGRSSSPATASSAFVERAFLADQGADARRAEKGQTVFGLATWTAVGLAFLLVAAIGVGVSWWGRALPSQDVTSASATATGPEPGLGQEAEGGTTPTPEGQPTPVLTPIPSATIPGDLVLSPTASPALADAGTGGNVLSLAGFDLERLLREAGHEELLGLGIQAQVQGNRVILQGIVHLDAQRRLLKELLEAVPGVAEVSTVNLLLRPLPTYTVQAGDTLWSIAYDIYGDPTRKDDLYAQNRDILRSPDALDVGMVLKVPPLE</sequence>
<dbReference type="Gene3D" id="3.10.350.10">
    <property type="entry name" value="LysM domain"/>
    <property type="match status" value="1"/>
</dbReference>
<dbReference type="InParanoid" id="A0A540VBE3"/>
<dbReference type="OrthoDB" id="370541at2"/>
<evidence type="ECO:0000256" key="2">
    <source>
        <dbReference type="SAM" id="Phobius"/>
    </source>
</evidence>
<keyword evidence="2" id="KW-0812">Transmembrane</keyword>
<feature type="region of interest" description="Disordered" evidence="1">
    <location>
        <begin position="206"/>
        <end position="236"/>
    </location>
</feature>
<dbReference type="Proteomes" id="UP000317371">
    <property type="component" value="Unassembled WGS sequence"/>
</dbReference>
<feature type="region of interest" description="Disordered" evidence="1">
    <location>
        <begin position="122"/>
        <end position="143"/>
    </location>
</feature>
<dbReference type="SMART" id="SM00257">
    <property type="entry name" value="LysM"/>
    <property type="match status" value="1"/>
</dbReference>
<dbReference type="EMBL" id="VIGC01000028">
    <property type="protein sequence ID" value="TQE94084.1"/>
    <property type="molecule type" value="Genomic_DNA"/>
</dbReference>
<dbReference type="SUPFAM" id="SSF54106">
    <property type="entry name" value="LysM domain"/>
    <property type="match status" value="1"/>
</dbReference>
<name>A0A540VBE3_9CHLR</name>
<keyword evidence="5" id="KW-1185">Reference proteome</keyword>
<feature type="transmembrane region" description="Helical" evidence="2">
    <location>
        <begin position="169"/>
        <end position="195"/>
    </location>
</feature>
<keyword evidence="2" id="KW-1133">Transmembrane helix</keyword>
<feature type="domain" description="LysM" evidence="3">
    <location>
        <begin position="342"/>
        <end position="391"/>
    </location>
</feature>
<organism evidence="4 5">
    <name type="scientific">Litorilinea aerophila</name>
    <dbReference type="NCBI Taxonomy" id="1204385"/>
    <lineage>
        <taxon>Bacteria</taxon>
        <taxon>Bacillati</taxon>
        <taxon>Chloroflexota</taxon>
        <taxon>Caldilineae</taxon>
        <taxon>Caldilineales</taxon>
        <taxon>Caldilineaceae</taxon>
        <taxon>Litorilinea</taxon>
    </lineage>
</organism>
<dbReference type="AlphaFoldDB" id="A0A540VBE3"/>
<dbReference type="InterPro" id="IPR018392">
    <property type="entry name" value="LysM"/>
</dbReference>
<evidence type="ECO:0000313" key="4">
    <source>
        <dbReference type="EMBL" id="TQE94084.1"/>
    </source>
</evidence>
<feature type="compositionally biased region" description="Low complexity" evidence="1">
    <location>
        <begin position="219"/>
        <end position="230"/>
    </location>
</feature>
<dbReference type="Pfam" id="PF01476">
    <property type="entry name" value="LysM"/>
    <property type="match status" value="1"/>
</dbReference>
<feature type="compositionally biased region" description="Basic residues" evidence="1">
    <location>
        <begin position="122"/>
        <end position="133"/>
    </location>
</feature>
<feature type="compositionally biased region" description="Low complexity" evidence="1">
    <location>
        <begin position="134"/>
        <end position="143"/>
    </location>
</feature>
<evidence type="ECO:0000256" key="1">
    <source>
        <dbReference type="SAM" id="MobiDB-lite"/>
    </source>
</evidence>
<dbReference type="InterPro" id="IPR036779">
    <property type="entry name" value="LysM_dom_sf"/>
</dbReference>
<protein>
    <submittedName>
        <fullName evidence="4">LysM peptidoglycan-binding domain-containing protein</fullName>
    </submittedName>
</protein>
<dbReference type="CDD" id="cd00118">
    <property type="entry name" value="LysM"/>
    <property type="match status" value="1"/>
</dbReference>
<keyword evidence="2" id="KW-0472">Membrane</keyword>
<dbReference type="RefSeq" id="WP_141611651.1">
    <property type="nucleotide sequence ID" value="NZ_VIGC02000028.1"/>
</dbReference>
<comment type="caution">
    <text evidence="4">The sequence shown here is derived from an EMBL/GenBank/DDBJ whole genome shotgun (WGS) entry which is preliminary data.</text>
</comment>
<reference evidence="4 5" key="1">
    <citation type="submission" date="2019-06" db="EMBL/GenBank/DDBJ databases">
        <title>Genome sequence of Litorilinea aerophila BAA-2444.</title>
        <authorList>
            <person name="Maclea K.S."/>
            <person name="Maurais E.G."/>
            <person name="Iannazzi L.C."/>
        </authorList>
    </citation>
    <scope>NUCLEOTIDE SEQUENCE [LARGE SCALE GENOMIC DNA]</scope>
    <source>
        <strain evidence="4 5">ATCC BAA-2444</strain>
    </source>
</reference>
<evidence type="ECO:0000259" key="3">
    <source>
        <dbReference type="PROSITE" id="PS51782"/>
    </source>
</evidence>
<proteinExistence type="predicted"/>
<evidence type="ECO:0000313" key="5">
    <source>
        <dbReference type="Proteomes" id="UP000317371"/>
    </source>
</evidence>
<dbReference type="PROSITE" id="PS51782">
    <property type="entry name" value="LYSM"/>
    <property type="match status" value="1"/>
</dbReference>